<protein>
    <submittedName>
        <fullName evidence="5">Uncharacterized protein</fullName>
    </submittedName>
</protein>
<dbReference type="AlphaFoldDB" id="A0ABC8UEN7"/>
<dbReference type="InterPro" id="IPR036610">
    <property type="entry name" value="PEBP-like_sf"/>
</dbReference>
<dbReference type="InterPro" id="IPR008914">
    <property type="entry name" value="PEBP"/>
</dbReference>
<dbReference type="InterPro" id="IPR001858">
    <property type="entry name" value="Phosphatidylethanolamine-bd_CS"/>
</dbReference>
<evidence type="ECO:0000313" key="5">
    <source>
        <dbReference type="EMBL" id="CAK9179100.1"/>
    </source>
</evidence>
<organism evidence="5 6">
    <name type="scientific">Ilex paraguariensis</name>
    <name type="common">yerba mate</name>
    <dbReference type="NCBI Taxonomy" id="185542"/>
    <lineage>
        <taxon>Eukaryota</taxon>
        <taxon>Viridiplantae</taxon>
        <taxon>Streptophyta</taxon>
        <taxon>Embryophyta</taxon>
        <taxon>Tracheophyta</taxon>
        <taxon>Spermatophyta</taxon>
        <taxon>Magnoliopsida</taxon>
        <taxon>eudicotyledons</taxon>
        <taxon>Gunneridae</taxon>
        <taxon>Pentapetalae</taxon>
        <taxon>asterids</taxon>
        <taxon>campanulids</taxon>
        <taxon>Aquifoliales</taxon>
        <taxon>Aquifoliaceae</taxon>
        <taxon>Ilex</taxon>
    </lineage>
</organism>
<dbReference type="Pfam" id="PF01161">
    <property type="entry name" value="PBP"/>
    <property type="match status" value="1"/>
</dbReference>
<accession>A0ABC8UEN7</accession>
<dbReference type="FunFam" id="3.90.280.10:FF:000001">
    <property type="entry name" value="Terminal flower 1"/>
    <property type="match status" value="1"/>
</dbReference>
<dbReference type="Gene3D" id="3.90.280.10">
    <property type="entry name" value="PEBP-like"/>
    <property type="match status" value="1"/>
</dbReference>
<reference evidence="5 6" key="1">
    <citation type="submission" date="2024-02" db="EMBL/GenBank/DDBJ databases">
        <authorList>
            <person name="Vignale AGUSTIN F."/>
            <person name="Sosa J E."/>
            <person name="Modenutti C."/>
        </authorList>
    </citation>
    <scope>NUCLEOTIDE SEQUENCE [LARGE SCALE GENOMIC DNA]</scope>
</reference>
<evidence type="ECO:0000313" key="6">
    <source>
        <dbReference type="Proteomes" id="UP001642360"/>
    </source>
</evidence>
<gene>
    <name evidence="5" type="ORF">ILEXP_LOCUS49043</name>
</gene>
<sequence>MARISDPLVVGRVIGDVIDNFSPTVKMSVIYNSNKQVYNGHEFLPSMVTSKPRVDVLGGDMRSFFTLIMTDPDVPGPSDPFLKEHLHWMATDIPGTTDSSFGKEVVSYEKPRPNIGIHRLVFLLFKQQRRQAVNTPPPALRDGFSTRKFAEENELGLPVAARRLRRRDKPPIPPHLSLALLSKRTPNLRQSPPYSGVVDCSRKSDSLELVGKRTKPAQASVSSLQSAPSTDFSVQRGYSAILYRFSIQGSLPRTLKKMLTQDQANRDAKRLRGKKIDTIDELTIVCGNDQATRAWACSGKYINANSSRQMNDSDDDYTPIFDLNENTTVDDLGGIEGNGSTQQQESGSSQIHAQSNRNHGYSKPMRRNSKKPKNAKIVIETMNVVANNMVRLTDAYEKSKSCINYSDLYKAVMDVEGLDIDSQMTAFAYLNTDSVKARAFLIYPEEMLYLFLIVECMHFRLEDYKFLGLSFIVVVE</sequence>
<keyword evidence="3" id="KW-0963">Cytoplasm</keyword>
<evidence type="ECO:0000256" key="1">
    <source>
        <dbReference type="ARBA" id="ARBA00004496"/>
    </source>
</evidence>
<dbReference type="SUPFAM" id="SSF49777">
    <property type="entry name" value="PEBP-like"/>
    <property type="match status" value="1"/>
</dbReference>
<name>A0ABC8UEN7_9AQUA</name>
<evidence type="ECO:0000256" key="3">
    <source>
        <dbReference type="ARBA" id="ARBA00022490"/>
    </source>
</evidence>
<dbReference type="PROSITE" id="PS01220">
    <property type="entry name" value="PBP"/>
    <property type="match status" value="1"/>
</dbReference>
<dbReference type="GO" id="GO:0005737">
    <property type="term" value="C:cytoplasm"/>
    <property type="evidence" value="ECO:0007669"/>
    <property type="project" value="UniProtKB-SubCell"/>
</dbReference>
<comment type="similarity">
    <text evidence="2">Belongs to the phosphatidylethanolamine-binding protein family.</text>
</comment>
<dbReference type="PANTHER" id="PTHR11362">
    <property type="entry name" value="PHOSPHATIDYLETHANOLAMINE-BINDING PROTEIN"/>
    <property type="match status" value="1"/>
</dbReference>
<comment type="subcellular location">
    <subcellularLocation>
        <location evidence="1">Cytoplasm</location>
    </subcellularLocation>
</comment>
<evidence type="ECO:0000256" key="4">
    <source>
        <dbReference type="SAM" id="MobiDB-lite"/>
    </source>
</evidence>
<feature type="compositionally biased region" description="Low complexity" evidence="4">
    <location>
        <begin position="338"/>
        <end position="350"/>
    </location>
</feature>
<proteinExistence type="inferred from homology"/>
<dbReference type="Proteomes" id="UP001642360">
    <property type="component" value="Unassembled WGS sequence"/>
</dbReference>
<comment type="caution">
    <text evidence="5">The sequence shown here is derived from an EMBL/GenBank/DDBJ whole genome shotgun (WGS) entry which is preliminary data.</text>
</comment>
<keyword evidence="6" id="KW-1185">Reference proteome</keyword>
<dbReference type="CDD" id="cd00866">
    <property type="entry name" value="PEBP_euk"/>
    <property type="match status" value="1"/>
</dbReference>
<dbReference type="InterPro" id="IPR035810">
    <property type="entry name" value="PEBP_euk"/>
</dbReference>
<dbReference type="EMBL" id="CAUOFW020007403">
    <property type="protein sequence ID" value="CAK9179100.1"/>
    <property type="molecule type" value="Genomic_DNA"/>
</dbReference>
<feature type="region of interest" description="Disordered" evidence="4">
    <location>
        <begin position="331"/>
        <end position="372"/>
    </location>
</feature>
<dbReference type="PANTHER" id="PTHR11362:SF48">
    <property type="entry name" value="PROTEIN CENTRORADIALIS-LIKE"/>
    <property type="match status" value="1"/>
</dbReference>
<evidence type="ECO:0000256" key="2">
    <source>
        <dbReference type="ARBA" id="ARBA00007091"/>
    </source>
</evidence>